<name>A0A327ZDQ9_9ACTN</name>
<evidence type="ECO:0000313" key="2">
    <source>
        <dbReference type="Proteomes" id="UP000249341"/>
    </source>
</evidence>
<sequence length="94" mass="9827">MADRLTVDLVLLESISDRLRRSGEALRAAGAGRLRAAPDAGEATPIFAELLAQLSESSTGLAAGLHDAGMRVSEAGQTYAYEDTAAGQRIIEVL</sequence>
<comment type="caution">
    <text evidence="1">The sequence shown here is derived from an EMBL/GenBank/DDBJ whole genome shotgun (WGS) entry which is preliminary data.</text>
</comment>
<evidence type="ECO:0000313" key="1">
    <source>
        <dbReference type="EMBL" id="RAK34520.1"/>
    </source>
</evidence>
<reference evidence="1 2" key="1">
    <citation type="submission" date="2018-06" db="EMBL/GenBank/DDBJ databases">
        <title>Genomic Encyclopedia of Type Strains, Phase III (KMG-III): the genomes of soil and plant-associated and newly described type strains.</title>
        <authorList>
            <person name="Whitman W."/>
        </authorList>
    </citation>
    <scope>NUCLEOTIDE SEQUENCE [LARGE SCALE GENOMIC DNA]</scope>
    <source>
        <strain evidence="1 2">CGMCC 4.7090</strain>
    </source>
</reference>
<organism evidence="1 2">
    <name type="scientific">Actinoplanes lutulentus</name>
    <dbReference type="NCBI Taxonomy" id="1287878"/>
    <lineage>
        <taxon>Bacteria</taxon>
        <taxon>Bacillati</taxon>
        <taxon>Actinomycetota</taxon>
        <taxon>Actinomycetes</taxon>
        <taxon>Micromonosporales</taxon>
        <taxon>Micromonosporaceae</taxon>
        <taxon>Actinoplanes</taxon>
    </lineage>
</organism>
<accession>A0A327ZDQ9</accession>
<evidence type="ECO:0008006" key="3">
    <source>
        <dbReference type="Google" id="ProtNLM"/>
    </source>
</evidence>
<keyword evidence="2" id="KW-1185">Reference proteome</keyword>
<dbReference type="Proteomes" id="UP000249341">
    <property type="component" value="Unassembled WGS sequence"/>
</dbReference>
<dbReference type="OrthoDB" id="3298000at2"/>
<dbReference type="RefSeq" id="WP_111651188.1">
    <property type="nucleotide sequence ID" value="NZ_JACHWI010000011.1"/>
</dbReference>
<proteinExistence type="predicted"/>
<dbReference type="AlphaFoldDB" id="A0A327ZDQ9"/>
<dbReference type="EMBL" id="QLMJ01000011">
    <property type="protein sequence ID" value="RAK34520.1"/>
    <property type="molecule type" value="Genomic_DNA"/>
</dbReference>
<gene>
    <name evidence="1" type="ORF">B0I29_111119</name>
</gene>
<protein>
    <recommendedName>
        <fullName evidence="3">Excreted virulence factor EspC (Type VII ESX diderm)</fullName>
    </recommendedName>
</protein>